<evidence type="ECO:0000256" key="2">
    <source>
        <dbReference type="ARBA" id="ARBA00022737"/>
    </source>
</evidence>
<dbReference type="PROSITE" id="PS00028">
    <property type="entry name" value="ZINC_FINGER_C2H2_1"/>
    <property type="match status" value="8"/>
</dbReference>
<evidence type="ECO:0000259" key="6">
    <source>
        <dbReference type="PROSITE" id="PS50157"/>
    </source>
</evidence>
<evidence type="ECO:0000313" key="8">
    <source>
        <dbReference type="Proteomes" id="UP000198287"/>
    </source>
</evidence>
<dbReference type="OrthoDB" id="6077919at2759"/>
<dbReference type="PANTHER" id="PTHR24379">
    <property type="entry name" value="KRAB AND ZINC FINGER DOMAIN-CONTAINING"/>
    <property type="match status" value="1"/>
</dbReference>
<dbReference type="SUPFAM" id="SSF57667">
    <property type="entry name" value="beta-beta-alpha zinc fingers"/>
    <property type="match status" value="3"/>
</dbReference>
<dbReference type="SMART" id="SM00355">
    <property type="entry name" value="ZnF_C2H2"/>
    <property type="match status" value="10"/>
</dbReference>
<proteinExistence type="predicted"/>
<keyword evidence="2" id="KW-0677">Repeat</keyword>
<dbReference type="FunFam" id="3.30.160.60:FF:000446">
    <property type="entry name" value="Zinc finger protein"/>
    <property type="match status" value="1"/>
</dbReference>
<comment type="caution">
    <text evidence="7">The sequence shown here is derived from an EMBL/GenBank/DDBJ whole genome shotgun (WGS) entry which is preliminary data.</text>
</comment>
<feature type="domain" description="C2H2-type" evidence="6">
    <location>
        <begin position="157"/>
        <end position="184"/>
    </location>
</feature>
<feature type="domain" description="C2H2-type" evidence="6">
    <location>
        <begin position="97"/>
        <end position="126"/>
    </location>
</feature>
<dbReference type="EMBL" id="LNIX01000018">
    <property type="protein sequence ID" value="OXA45157.1"/>
    <property type="molecule type" value="Genomic_DNA"/>
</dbReference>
<dbReference type="AlphaFoldDB" id="A0A226DKG0"/>
<sequence length="300" mass="35332">MDLTPRKTFKCSTCCKTFNFKSNLTKHVVTHDTNAQVKRKMCGKISKNSVTLYRHMERLHTTRNRPRCDTCHRVFSNLATLRRHTEAVHNTSERPRLPCGFPSCDKTFLSKYHVSRHEKTEHAENPVRFRCTPCGKEFKIKAHLGQHIPTHTKEKPYNCATCGKSFSHKATMKFHEEMHKSTREVFKCQLCFKLLSTKLCLHRHIKAVHENERNYPCTFCDKTFSHSSHVKRHVEARHPVDKEKIHSCDKFEYKSHSKVNLALHVKRHFSGKHGCYFCERKYVTFPELVKHCGRFHTLEK</sequence>
<evidence type="ECO:0000256" key="4">
    <source>
        <dbReference type="ARBA" id="ARBA00022833"/>
    </source>
</evidence>
<evidence type="ECO:0000256" key="1">
    <source>
        <dbReference type="ARBA" id="ARBA00022723"/>
    </source>
</evidence>
<dbReference type="InterPro" id="IPR036236">
    <property type="entry name" value="Znf_C2H2_sf"/>
</dbReference>
<feature type="domain" description="C2H2-type" evidence="6">
    <location>
        <begin position="215"/>
        <end position="243"/>
    </location>
</feature>
<evidence type="ECO:0000256" key="5">
    <source>
        <dbReference type="PROSITE-ProRule" id="PRU00042"/>
    </source>
</evidence>
<keyword evidence="3 5" id="KW-0863">Zinc-finger</keyword>
<dbReference type="PANTHER" id="PTHR24379:SF121">
    <property type="entry name" value="C2H2-TYPE DOMAIN-CONTAINING PROTEIN"/>
    <property type="match status" value="1"/>
</dbReference>
<feature type="domain" description="C2H2-type" evidence="6">
    <location>
        <begin position="9"/>
        <end position="36"/>
    </location>
</feature>
<feature type="domain" description="C2H2-type" evidence="6">
    <location>
        <begin position="66"/>
        <end position="95"/>
    </location>
</feature>
<dbReference type="GO" id="GO:0008270">
    <property type="term" value="F:zinc ion binding"/>
    <property type="evidence" value="ECO:0007669"/>
    <property type="project" value="UniProtKB-KW"/>
</dbReference>
<keyword evidence="1" id="KW-0479">Metal-binding</keyword>
<evidence type="ECO:0000313" key="7">
    <source>
        <dbReference type="EMBL" id="OXA45157.1"/>
    </source>
</evidence>
<keyword evidence="4" id="KW-0862">Zinc</keyword>
<name>A0A226DKG0_FOLCA</name>
<dbReference type="InterPro" id="IPR013087">
    <property type="entry name" value="Znf_C2H2_type"/>
</dbReference>
<reference evidence="7 8" key="1">
    <citation type="submission" date="2015-12" db="EMBL/GenBank/DDBJ databases">
        <title>The genome of Folsomia candida.</title>
        <authorList>
            <person name="Faddeeva A."/>
            <person name="Derks M.F."/>
            <person name="Anvar Y."/>
            <person name="Smit S."/>
            <person name="Van Straalen N."/>
            <person name="Roelofs D."/>
        </authorList>
    </citation>
    <scope>NUCLEOTIDE SEQUENCE [LARGE SCALE GENOMIC DNA]</scope>
    <source>
        <strain evidence="7 8">VU population</strain>
        <tissue evidence="7">Whole body</tissue>
    </source>
</reference>
<dbReference type="Proteomes" id="UP000198287">
    <property type="component" value="Unassembled WGS sequence"/>
</dbReference>
<feature type="domain" description="C2H2-type" evidence="6">
    <location>
        <begin position="186"/>
        <end position="214"/>
    </location>
</feature>
<dbReference type="STRING" id="158441.A0A226DKG0"/>
<protein>
    <submittedName>
        <fullName evidence="7">Zinc finger imprinted 3</fullName>
    </submittedName>
</protein>
<feature type="domain" description="C2H2-type" evidence="6">
    <location>
        <begin position="129"/>
        <end position="156"/>
    </location>
</feature>
<feature type="domain" description="C2H2-type" evidence="6">
    <location>
        <begin position="273"/>
        <end position="300"/>
    </location>
</feature>
<gene>
    <name evidence="7" type="ORF">Fcan01_20167</name>
</gene>
<dbReference type="FunFam" id="3.30.160.60:FF:000358">
    <property type="entry name" value="zinc finger protein 24"/>
    <property type="match status" value="1"/>
</dbReference>
<dbReference type="Gene3D" id="3.30.160.60">
    <property type="entry name" value="Classic Zinc Finger"/>
    <property type="match status" value="6"/>
</dbReference>
<organism evidence="7 8">
    <name type="scientific">Folsomia candida</name>
    <name type="common">Springtail</name>
    <dbReference type="NCBI Taxonomy" id="158441"/>
    <lineage>
        <taxon>Eukaryota</taxon>
        <taxon>Metazoa</taxon>
        <taxon>Ecdysozoa</taxon>
        <taxon>Arthropoda</taxon>
        <taxon>Hexapoda</taxon>
        <taxon>Collembola</taxon>
        <taxon>Entomobryomorpha</taxon>
        <taxon>Isotomoidea</taxon>
        <taxon>Isotomidae</taxon>
        <taxon>Proisotominae</taxon>
        <taxon>Folsomia</taxon>
    </lineage>
</organism>
<dbReference type="Pfam" id="PF00096">
    <property type="entry name" value="zf-C2H2"/>
    <property type="match status" value="2"/>
</dbReference>
<accession>A0A226DKG0</accession>
<dbReference type="GO" id="GO:0005634">
    <property type="term" value="C:nucleus"/>
    <property type="evidence" value="ECO:0007669"/>
    <property type="project" value="UniProtKB-ARBA"/>
</dbReference>
<dbReference type="OMA" id="KSFRHMI"/>
<dbReference type="PROSITE" id="PS50157">
    <property type="entry name" value="ZINC_FINGER_C2H2_2"/>
    <property type="match status" value="8"/>
</dbReference>
<evidence type="ECO:0000256" key="3">
    <source>
        <dbReference type="ARBA" id="ARBA00022771"/>
    </source>
</evidence>
<keyword evidence="8" id="KW-1185">Reference proteome</keyword>